<dbReference type="Proteomes" id="UP000027222">
    <property type="component" value="Unassembled WGS sequence"/>
</dbReference>
<accession>A0A067S7S7</accession>
<reference evidence="3" key="1">
    <citation type="journal article" date="2014" name="Proc. Natl. Acad. Sci. U.S.A.">
        <title>Extensive sampling of basidiomycete genomes demonstrates inadequacy of the white-rot/brown-rot paradigm for wood decay fungi.</title>
        <authorList>
            <person name="Riley R."/>
            <person name="Salamov A.A."/>
            <person name="Brown D.W."/>
            <person name="Nagy L.G."/>
            <person name="Floudas D."/>
            <person name="Held B.W."/>
            <person name="Levasseur A."/>
            <person name="Lombard V."/>
            <person name="Morin E."/>
            <person name="Otillar R."/>
            <person name="Lindquist E.A."/>
            <person name="Sun H."/>
            <person name="LaButti K.M."/>
            <person name="Schmutz J."/>
            <person name="Jabbour D."/>
            <person name="Luo H."/>
            <person name="Baker S.E."/>
            <person name="Pisabarro A.G."/>
            <person name="Walton J.D."/>
            <person name="Blanchette R.A."/>
            <person name="Henrissat B."/>
            <person name="Martin F."/>
            <person name="Cullen D."/>
            <person name="Hibbett D.S."/>
            <person name="Grigoriev I.V."/>
        </authorList>
    </citation>
    <scope>NUCLEOTIDE SEQUENCE [LARGE SCALE GENOMIC DNA]</scope>
    <source>
        <strain evidence="3">CBS 339.88</strain>
    </source>
</reference>
<dbReference type="EMBL" id="KL142429">
    <property type="protein sequence ID" value="KDR65957.1"/>
    <property type="molecule type" value="Genomic_DNA"/>
</dbReference>
<keyword evidence="3" id="KW-1185">Reference proteome</keyword>
<evidence type="ECO:0000256" key="1">
    <source>
        <dbReference type="SAM" id="MobiDB-lite"/>
    </source>
</evidence>
<dbReference type="HOGENOM" id="CLU_518784_0_0_1"/>
<feature type="compositionally biased region" description="Basic and acidic residues" evidence="1">
    <location>
        <begin position="446"/>
        <end position="455"/>
    </location>
</feature>
<proteinExistence type="predicted"/>
<evidence type="ECO:0000313" key="2">
    <source>
        <dbReference type="EMBL" id="KDR65957.1"/>
    </source>
</evidence>
<feature type="region of interest" description="Disordered" evidence="1">
    <location>
        <begin position="422"/>
        <end position="466"/>
    </location>
</feature>
<feature type="compositionally biased region" description="Low complexity" evidence="1">
    <location>
        <begin position="286"/>
        <end position="300"/>
    </location>
</feature>
<protein>
    <submittedName>
        <fullName evidence="2">Uncharacterized protein</fullName>
    </submittedName>
</protein>
<evidence type="ECO:0000313" key="3">
    <source>
        <dbReference type="Proteomes" id="UP000027222"/>
    </source>
</evidence>
<gene>
    <name evidence="2" type="ORF">GALMADRAFT_148240</name>
</gene>
<dbReference type="AlphaFoldDB" id="A0A067S7S7"/>
<organism evidence="2 3">
    <name type="scientific">Galerina marginata (strain CBS 339.88)</name>
    <dbReference type="NCBI Taxonomy" id="685588"/>
    <lineage>
        <taxon>Eukaryota</taxon>
        <taxon>Fungi</taxon>
        <taxon>Dikarya</taxon>
        <taxon>Basidiomycota</taxon>
        <taxon>Agaricomycotina</taxon>
        <taxon>Agaricomycetes</taxon>
        <taxon>Agaricomycetidae</taxon>
        <taxon>Agaricales</taxon>
        <taxon>Agaricineae</taxon>
        <taxon>Strophariaceae</taxon>
        <taxon>Galerina</taxon>
    </lineage>
</organism>
<name>A0A067S7S7_GALM3</name>
<feature type="region of interest" description="Disordered" evidence="1">
    <location>
        <begin position="349"/>
        <end position="384"/>
    </location>
</feature>
<feature type="compositionally biased region" description="Basic and acidic residues" evidence="1">
    <location>
        <begin position="270"/>
        <end position="281"/>
    </location>
</feature>
<sequence length="525" mass="57441">MLLPSETSLTTSNLDGLVGPFEVANKSNRQKDRTPDQPPSTLVDLAFHHHHQPPSLSPGPFRPSTPQEYVWYSTARTTSCRASRAPPHDSGRNIAIPRIPAGIGMAEGPAKRDNSVGYIPAEYSAERPEWGIRWDSAAEYEVTSYDYVMFTPAVASPSAATFRHHVDPRAHDSLAPRRPRHIALPATSNVADPATTTLDPSLPGRDCHITGLRGRIARWPHRSALRSGGGGPEAPVSTPNPIHTSSTPVNAPASTSDPSAAVSNQPQPRELPRRPQLDPPRRHFKSTAATSTPSTAGSTSHRPPDPFQAHRRLVDPPPPLTMRTAHVLGLPWRRPGARPRRRFYKRNPTISTPRRHLPPPRLCPPPLRRPRHVEQTPAPPPRQLADVARMPRHGARETAAAFSCRPTCRRFGPSVVVAAPLPQPLLPPRSPRHVERTTTATPQVNKPRDLGRGDRPTGAQLVRSPAPLPMAMPTPPPNTASAFLPHQAPATSRNSSSMTAAAFQIEFFRWRKEQEQQHHAAALLG</sequence>
<feature type="region of interest" description="Disordered" evidence="1">
    <location>
        <begin position="23"/>
        <end position="42"/>
    </location>
</feature>
<feature type="compositionally biased region" description="Polar residues" evidence="1">
    <location>
        <begin position="237"/>
        <end position="264"/>
    </location>
</feature>
<feature type="region of interest" description="Disordered" evidence="1">
    <location>
        <begin position="220"/>
        <end position="318"/>
    </location>
</feature>